<feature type="transmembrane region" description="Helical" evidence="1">
    <location>
        <begin position="35"/>
        <end position="57"/>
    </location>
</feature>
<accession>A0ABU8RDB4</accession>
<proteinExistence type="predicted"/>
<keyword evidence="3" id="KW-1185">Reference proteome</keyword>
<dbReference type="EMBL" id="JBBHLD010000035">
    <property type="protein sequence ID" value="MEJ5907873.1"/>
    <property type="molecule type" value="Genomic_DNA"/>
</dbReference>
<keyword evidence="1" id="KW-0812">Transmembrane</keyword>
<protein>
    <submittedName>
        <fullName evidence="2">Uncharacterized protein</fullName>
    </submittedName>
</protein>
<evidence type="ECO:0000256" key="1">
    <source>
        <dbReference type="SAM" id="Phobius"/>
    </source>
</evidence>
<sequence length="143" mass="15159">MNLQLTASLLARGPQLERLSDGITLLALGVGLAPLLGAALPPLGSLLCALLLALGVLHKYWAIRVALDAELFAHLGASQDLPADTQALDRALFDLNLKPHAKDSRDWPARSQAALALLRRQAMCLGLQLLLALATLLTLPFTG</sequence>
<keyword evidence="1" id="KW-1133">Transmembrane helix</keyword>
<feature type="transmembrane region" description="Helical" evidence="1">
    <location>
        <begin position="122"/>
        <end position="141"/>
    </location>
</feature>
<reference evidence="2 3" key="1">
    <citation type="submission" date="2024-02" db="EMBL/GenBank/DDBJ databases">
        <title>Identification of pathogenicity and growth-promoting functions of Pseudomonas putida variants.</title>
        <authorList>
            <person name="Sun J."/>
        </authorList>
    </citation>
    <scope>NUCLEOTIDE SEQUENCE [LARGE SCALE GENOMIC DNA]</scope>
    <source>
        <strain evidence="2 3">A04</strain>
    </source>
</reference>
<evidence type="ECO:0000313" key="3">
    <source>
        <dbReference type="Proteomes" id="UP001377692"/>
    </source>
</evidence>
<gene>
    <name evidence="2" type="ORF">V7V80_24625</name>
</gene>
<dbReference type="RefSeq" id="WP_027595451.1">
    <property type="nucleotide sequence ID" value="NZ_JABWRY020000001.1"/>
</dbReference>
<organism evidence="2 3">
    <name type="scientific">Pseudomonas kermanshahensis</name>
    <dbReference type="NCBI Taxonomy" id="2745482"/>
    <lineage>
        <taxon>Bacteria</taxon>
        <taxon>Pseudomonadati</taxon>
        <taxon>Pseudomonadota</taxon>
        <taxon>Gammaproteobacteria</taxon>
        <taxon>Pseudomonadales</taxon>
        <taxon>Pseudomonadaceae</taxon>
        <taxon>Pseudomonas</taxon>
    </lineage>
</organism>
<comment type="caution">
    <text evidence="2">The sequence shown here is derived from an EMBL/GenBank/DDBJ whole genome shotgun (WGS) entry which is preliminary data.</text>
</comment>
<evidence type="ECO:0000313" key="2">
    <source>
        <dbReference type="EMBL" id="MEJ5907873.1"/>
    </source>
</evidence>
<keyword evidence="1" id="KW-0472">Membrane</keyword>
<name>A0ABU8RDB4_9PSED</name>
<dbReference type="Proteomes" id="UP001377692">
    <property type="component" value="Unassembled WGS sequence"/>
</dbReference>